<dbReference type="InterPro" id="IPR036388">
    <property type="entry name" value="WH-like_DNA-bd_sf"/>
</dbReference>
<organism evidence="2 3">
    <name type="scientific">Spiroplasma culicicola AES-1</name>
    <dbReference type="NCBI Taxonomy" id="1276246"/>
    <lineage>
        <taxon>Bacteria</taxon>
        <taxon>Bacillati</taxon>
        <taxon>Mycoplasmatota</taxon>
        <taxon>Mollicutes</taxon>
        <taxon>Entomoplasmatales</taxon>
        <taxon>Spiroplasmataceae</taxon>
        <taxon>Spiroplasma</taxon>
    </lineage>
</organism>
<dbReference type="PROSITE" id="PS51071">
    <property type="entry name" value="HTH_RPIR"/>
    <property type="match status" value="1"/>
</dbReference>
<accession>W6A7D4</accession>
<dbReference type="HOGENOM" id="CLU_1093751_0_0_14"/>
<dbReference type="PANTHER" id="PTHR30514:SF1">
    <property type="entry name" value="HTH-TYPE TRANSCRIPTIONAL REGULATOR HEXR-RELATED"/>
    <property type="match status" value="1"/>
</dbReference>
<dbReference type="InterPro" id="IPR047640">
    <property type="entry name" value="RpiR-like"/>
</dbReference>
<reference evidence="2 3" key="1">
    <citation type="journal article" date="2014" name="Genome Biol. Evol.">
        <title>Molecular evolution of the substrate utilization strategies and putative virulence factors in mosquito-associated Spiroplasma species.</title>
        <authorList>
            <person name="Chang T.H."/>
            <person name="Lo W.S."/>
            <person name="Ku C."/>
            <person name="Chen L.L."/>
            <person name="Kuo C.H."/>
        </authorList>
    </citation>
    <scope>NUCLEOTIDE SEQUENCE [LARGE SCALE GENOMIC DNA]</scope>
    <source>
        <strain evidence="2">AES-1</strain>
    </source>
</reference>
<dbReference type="SUPFAM" id="SSF46689">
    <property type="entry name" value="Homeodomain-like"/>
    <property type="match status" value="1"/>
</dbReference>
<dbReference type="RefSeq" id="WP_025362989.1">
    <property type="nucleotide sequence ID" value="NZ_CP006681.1"/>
</dbReference>
<keyword evidence="3" id="KW-1185">Reference proteome</keyword>
<feature type="domain" description="HTH rpiR-type" evidence="1">
    <location>
        <begin position="3"/>
        <end position="79"/>
    </location>
</feature>
<dbReference type="Pfam" id="PF01418">
    <property type="entry name" value="HTH_6"/>
    <property type="match status" value="1"/>
</dbReference>
<proteinExistence type="predicted"/>
<gene>
    <name evidence="2" type="ORF">SCULI_v1c04090</name>
</gene>
<dbReference type="InterPro" id="IPR009057">
    <property type="entry name" value="Homeodomain-like_sf"/>
</dbReference>
<sequence length="251" mass="29902">MKSIREILSNLASQEPESIEKSIAKAIMKDYDKGIFKNQTEIAKEAYVSESALTKFSKKIGYAGWKEFYYNLKIEYKKYYLEFDENINKDNFVLDEMVKFNAYIHKESQFLNNLSNEIFLKKKVIMFSGYQMEVVTDYFNDLLVELDIEVTILKNRNLFRKLLERNLDDYVLVMILTGNDNNFLVEHYELLDQNIKTNNLFVISSNSQKHKVTAYRDLFVLTSFGGYSGYKFRRIFIEYFFLNVYYLLKTF</sequence>
<dbReference type="AlphaFoldDB" id="W6A7D4"/>
<dbReference type="OrthoDB" id="388934at2"/>
<dbReference type="EMBL" id="CP006681">
    <property type="protein sequence ID" value="AHI52750.1"/>
    <property type="molecule type" value="Genomic_DNA"/>
</dbReference>
<dbReference type="KEGG" id="scq:SCULI_v1c04090"/>
<dbReference type="PANTHER" id="PTHR30514">
    <property type="entry name" value="GLUCOKINASE"/>
    <property type="match status" value="1"/>
</dbReference>
<dbReference type="Gene3D" id="1.10.10.10">
    <property type="entry name" value="Winged helix-like DNA-binding domain superfamily/Winged helix DNA-binding domain"/>
    <property type="match status" value="1"/>
</dbReference>
<evidence type="ECO:0000259" key="1">
    <source>
        <dbReference type="PROSITE" id="PS51071"/>
    </source>
</evidence>
<dbReference type="GO" id="GO:0003677">
    <property type="term" value="F:DNA binding"/>
    <property type="evidence" value="ECO:0007669"/>
    <property type="project" value="InterPro"/>
</dbReference>
<dbReference type="PATRIC" id="fig|1276246.3.peg.408"/>
<dbReference type="InterPro" id="IPR000281">
    <property type="entry name" value="HTH_RpiR"/>
</dbReference>
<dbReference type="eggNOG" id="COG1737">
    <property type="taxonomic scope" value="Bacteria"/>
</dbReference>
<dbReference type="GO" id="GO:0097367">
    <property type="term" value="F:carbohydrate derivative binding"/>
    <property type="evidence" value="ECO:0007669"/>
    <property type="project" value="InterPro"/>
</dbReference>
<evidence type="ECO:0000313" key="2">
    <source>
        <dbReference type="EMBL" id="AHI52750.1"/>
    </source>
</evidence>
<dbReference type="GO" id="GO:0003700">
    <property type="term" value="F:DNA-binding transcription factor activity"/>
    <property type="evidence" value="ECO:0007669"/>
    <property type="project" value="InterPro"/>
</dbReference>
<dbReference type="STRING" id="1276246.SCULI_v1c04090"/>
<dbReference type="Proteomes" id="UP000019267">
    <property type="component" value="Chromosome"/>
</dbReference>
<name>W6A7D4_9MOLU</name>
<protein>
    <recommendedName>
        <fullName evidence="1">HTH rpiR-type domain-containing protein</fullName>
    </recommendedName>
</protein>
<evidence type="ECO:0000313" key="3">
    <source>
        <dbReference type="Proteomes" id="UP000019267"/>
    </source>
</evidence>